<dbReference type="InterPro" id="IPR022737">
    <property type="entry name" value="RapA_C"/>
</dbReference>
<dbReference type="EC" id="3.6.4.-" evidence="9"/>
<feature type="domain" description="Helicase C-terminal" evidence="12">
    <location>
        <begin position="406"/>
        <end position="579"/>
    </location>
</feature>
<evidence type="ECO:0000256" key="2">
    <source>
        <dbReference type="ARBA" id="ARBA00022801"/>
    </source>
</evidence>
<evidence type="ECO:0000256" key="4">
    <source>
        <dbReference type="ARBA" id="ARBA00022840"/>
    </source>
</evidence>
<organism evidence="13 14">
    <name type="scientific">Pseudidiomarina insulisalsae</name>
    <dbReference type="NCBI Taxonomy" id="575789"/>
    <lineage>
        <taxon>Bacteria</taxon>
        <taxon>Pseudomonadati</taxon>
        <taxon>Pseudomonadota</taxon>
        <taxon>Gammaproteobacteria</taxon>
        <taxon>Alteromonadales</taxon>
        <taxon>Idiomarinaceae</taxon>
        <taxon>Pseudidiomarina</taxon>
    </lineage>
</organism>
<dbReference type="SMART" id="SM00487">
    <property type="entry name" value="DEXDc"/>
    <property type="match status" value="1"/>
</dbReference>
<dbReference type="InterPro" id="IPR027417">
    <property type="entry name" value="P-loop_NTPase"/>
</dbReference>
<keyword evidence="5 9" id="KW-0805">Transcription regulation</keyword>
<keyword evidence="8 9" id="KW-0804">Transcription</keyword>
<evidence type="ECO:0000256" key="10">
    <source>
        <dbReference type="SAM" id="Coils"/>
    </source>
</evidence>
<feature type="domain" description="Helicase ATP-binding" evidence="11">
    <location>
        <begin position="169"/>
        <end position="334"/>
    </location>
</feature>
<keyword evidence="4 9" id="KW-0067">ATP-binding</keyword>
<dbReference type="CDD" id="cd18793">
    <property type="entry name" value="SF2_C_SNF"/>
    <property type="match status" value="1"/>
</dbReference>
<dbReference type="PROSITE" id="PS51194">
    <property type="entry name" value="HELICASE_CTER"/>
    <property type="match status" value="1"/>
</dbReference>
<dbReference type="PANTHER" id="PTHR45766:SF6">
    <property type="entry name" value="SWI_SNF-RELATED MATRIX-ASSOCIATED ACTIN-DEPENDENT REGULATOR OF CHROMATIN SUBFAMILY A-LIKE PROTEIN 1"/>
    <property type="match status" value="1"/>
</dbReference>
<dbReference type="CDD" id="cd18011">
    <property type="entry name" value="DEXDc_RapA"/>
    <property type="match status" value="1"/>
</dbReference>
<keyword evidence="14" id="KW-1185">Reference proteome</keyword>
<sequence length="893" mass="101319">MASANGQTFAAGQRWLSETELEQGLGILTQVEGRMVTVLFPATGEVRQYASQQAPLARYRLLPDDRGQHAEGWWFRVTEVTEQGDVVSYDGLREDNETQVKVPEAQLAAQVATQHPLTRILAGKTDRLDMYRLRRQAQQHLQAWQQNSVAGLLGARAQLLPHQLYIAHTVADRYQPRVLLADEVGLGKTIEAGMILQRRLLTGRSQRVVIMVPDSLCHQWLVELKRRFALAFSLFDQERCEALQDELENVFEAEQLVVIPQSLVAQPTWQAQLAAAQFDLFIVDEAHRIAPHTTDFAHLQQLCEAIPAVLLLTATPEQAGLEAHFARLQLLDPDRFHDFAQFQQEQQEYQQLTPLAEVLARVGAEKLLDRLLDHYGTGRLMFRNSRAHVGGFPERQAISYELDGVQLSHEEDFAEKSSWLHGLLQQHKHEKMVLICRSALTVQELSDFLRVEHGIHAAVFHEGMSLLERDRAAEFFASPEDGCPILLCSEIGSEGRNFQFAHHLVLFDLPAHPDLLEQRIGRLDRIGQQHKVMIHVPFSLDSRDDYLYQWYDAMDAFASPNAVGAMLYDEFAEQLQPYLTGESHDELAFSELLQATAERAAQLRQQISAGRDKLQELNAYRPAQANAVLAAVEASEGSAELESFMQEFWARFGVDYDELNEHSGWVRPTEHMRVSLPGLPDEGLTVTFSRRYALEHEQVEFLSWDHPQVQHALELLTRDSFGSTCVALMQNRALPAGAWFVELNFSTQLTAAPAMVAHEFYPQQNVRVLLDSQGRDLTTRVPAKALDQQLQFVDKKQARKLLQQLRQNLQQHIQAAWAPAEQQQQALLAAADDRLTTEMGRARQRLHELKQRNPAVRQSEIDALDERQQQLTQALKQPLLQLDSVRVMVNLPA</sequence>
<comment type="function">
    <text evidence="9">Transcription regulator that activates transcription by stimulating RNA polymerase (RNAP) recycling in case of stress conditions such as supercoiled DNA or high salt concentrations. Probably acts by releasing the RNAP, when it is trapped or immobilized on tightly supercoiled DNA. Does not activate transcription on linear DNA. Probably not involved in DNA repair.</text>
</comment>
<dbReference type="Pfam" id="PF18337">
    <property type="entry name" value="Tudor_RapA"/>
    <property type="match status" value="1"/>
</dbReference>
<dbReference type="HAMAP" id="MF_01821">
    <property type="entry name" value="Helicase_RapA"/>
    <property type="match status" value="1"/>
</dbReference>
<dbReference type="NCBIfam" id="NF003426">
    <property type="entry name" value="PRK04914.1"/>
    <property type="match status" value="1"/>
</dbReference>
<evidence type="ECO:0000256" key="3">
    <source>
        <dbReference type="ARBA" id="ARBA00022806"/>
    </source>
</evidence>
<dbReference type="Gene3D" id="6.10.140.2230">
    <property type="match status" value="1"/>
</dbReference>
<dbReference type="GO" id="GO:0004386">
    <property type="term" value="F:helicase activity"/>
    <property type="evidence" value="ECO:0007669"/>
    <property type="project" value="UniProtKB-UniRule"/>
</dbReference>
<keyword evidence="6 9" id="KW-0238">DNA-binding</keyword>
<dbReference type="EMBL" id="PIPY01000014">
    <property type="protein sequence ID" value="RUO57835.1"/>
    <property type="molecule type" value="Genomic_DNA"/>
</dbReference>
<dbReference type="Gene3D" id="3.30.360.80">
    <property type="match status" value="1"/>
</dbReference>
<comment type="similarity">
    <text evidence="9">Belongs to the SNF2/RAD54 helicase family. RapA subfamily.</text>
</comment>
<dbReference type="InterPro" id="IPR001650">
    <property type="entry name" value="Helicase_C-like"/>
</dbReference>
<evidence type="ECO:0000256" key="5">
    <source>
        <dbReference type="ARBA" id="ARBA00023015"/>
    </source>
</evidence>
<dbReference type="OrthoDB" id="9814088at2"/>
<dbReference type="Pfam" id="PF18339">
    <property type="entry name" value="Tudor_1_RapA"/>
    <property type="match status" value="1"/>
</dbReference>
<dbReference type="GO" id="GO:0006355">
    <property type="term" value="P:regulation of DNA-templated transcription"/>
    <property type="evidence" value="ECO:0007669"/>
    <property type="project" value="UniProtKB-UniRule"/>
</dbReference>
<evidence type="ECO:0000313" key="14">
    <source>
        <dbReference type="Proteomes" id="UP000288259"/>
    </source>
</evidence>
<evidence type="ECO:0000259" key="11">
    <source>
        <dbReference type="PROSITE" id="PS51192"/>
    </source>
</evidence>
<dbReference type="InterPro" id="IPR023949">
    <property type="entry name" value="Helicase_RapA"/>
</dbReference>
<evidence type="ECO:0000313" key="13">
    <source>
        <dbReference type="EMBL" id="RUO57835.1"/>
    </source>
</evidence>
<name>A0A432YA30_9GAMM</name>
<keyword evidence="10" id="KW-0175">Coiled coil</keyword>
<dbReference type="Pfam" id="PF12137">
    <property type="entry name" value="RapA_C"/>
    <property type="match status" value="1"/>
</dbReference>
<dbReference type="Pfam" id="PF00176">
    <property type="entry name" value="SNF2-rel_dom"/>
    <property type="match status" value="1"/>
</dbReference>
<dbReference type="AlphaFoldDB" id="A0A432YA30"/>
<dbReference type="InterPro" id="IPR040765">
    <property type="entry name" value="Tudor_1_RapA"/>
</dbReference>
<keyword evidence="3 9" id="KW-0347">Helicase</keyword>
<accession>A0A432YA30</accession>
<dbReference type="InterPro" id="IPR040766">
    <property type="entry name" value="Tudor_2_RapA"/>
</dbReference>
<evidence type="ECO:0000256" key="1">
    <source>
        <dbReference type="ARBA" id="ARBA00022741"/>
    </source>
</evidence>
<dbReference type="GO" id="GO:0005524">
    <property type="term" value="F:ATP binding"/>
    <property type="evidence" value="ECO:0007669"/>
    <property type="project" value="UniProtKB-UniRule"/>
</dbReference>
<feature type="binding site" evidence="9">
    <location>
        <begin position="182"/>
        <end position="189"/>
    </location>
    <ligand>
        <name>ATP</name>
        <dbReference type="ChEBI" id="CHEBI:30616"/>
    </ligand>
</feature>
<gene>
    <name evidence="9" type="primary">rapA</name>
    <name evidence="13" type="ORF">CWI71_11650</name>
</gene>
<proteinExistence type="inferred from homology"/>
<feature type="short sequence motif" description="DEAH box" evidence="9">
    <location>
        <begin position="284"/>
        <end position="287"/>
    </location>
</feature>
<evidence type="ECO:0000256" key="6">
    <source>
        <dbReference type="ARBA" id="ARBA00023125"/>
    </source>
</evidence>
<dbReference type="InterPro" id="IPR014001">
    <property type="entry name" value="Helicase_ATP-bd"/>
</dbReference>
<dbReference type="SUPFAM" id="SSF52540">
    <property type="entry name" value="P-loop containing nucleoside triphosphate hydrolases"/>
    <property type="match status" value="2"/>
</dbReference>
<keyword evidence="2 9" id="KW-0378">Hydrolase</keyword>
<comment type="subunit">
    <text evidence="9">Interacts with the RNAP. Has a higher affinity for the core RNAP than for the holoenzyme. Its ATPase activity is stimulated by binding to RNAP.</text>
</comment>
<evidence type="ECO:0000259" key="12">
    <source>
        <dbReference type="PROSITE" id="PS51194"/>
    </source>
</evidence>
<dbReference type="Pfam" id="PF00271">
    <property type="entry name" value="Helicase_C"/>
    <property type="match status" value="1"/>
</dbReference>
<dbReference type="Gene3D" id="6.10.140.1500">
    <property type="match status" value="1"/>
</dbReference>
<comment type="caution">
    <text evidence="13">The sequence shown here is derived from an EMBL/GenBank/DDBJ whole genome shotgun (WGS) entry which is preliminary data.</text>
</comment>
<dbReference type="Gene3D" id="3.40.50.10810">
    <property type="entry name" value="Tandem AAA-ATPase domain"/>
    <property type="match status" value="1"/>
</dbReference>
<dbReference type="SMART" id="SM00490">
    <property type="entry name" value="HELICc"/>
    <property type="match status" value="1"/>
</dbReference>
<evidence type="ECO:0000256" key="9">
    <source>
        <dbReference type="HAMAP-Rule" id="MF_01821"/>
    </source>
</evidence>
<keyword evidence="7 9" id="KW-0010">Activator</keyword>
<dbReference type="InterPro" id="IPR000330">
    <property type="entry name" value="SNF2_N"/>
</dbReference>
<feature type="coiled-coil region" evidence="10">
    <location>
        <begin position="795"/>
        <end position="852"/>
    </location>
</feature>
<keyword evidence="1 9" id="KW-0547">Nucleotide-binding</keyword>
<dbReference type="InterPro" id="IPR049730">
    <property type="entry name" value="SNF2/RAD54-like_C"/>
</dbReference>
<evidence type="ECO:0000256" key="8">
    <source>
        <dbReference type="ARBA" id="ARBA00023163"/>
    </source>
</evidence>
<dbReference type="InterPro" id="IPR057342">
    <property type="entry name" value="DEXDc_RapA"/>
</dbReference>
<dbReference type="GO" id="GO:0003677">
    <property type="term" value="F:DNA binding"/>
    <property type="evidence" value="ECO:0007669"/>
    <property type="project" value="UniProtKB-KW"/>
</dbReference>
<dbReference type="Gene3D" id="3.40.50.300">
    <property type="entry name" value="P-loop containing nucleotide triphosphate hydrolases"/>
    <property type="match status" value="1"/>
</dbReference>
<dbReference type="PANTHER" id="PTHR45766">
    <property type="entry name" value="DNA ANNEALING HELICASE AND ENDONUCLEASE ZRANB3 FAMILY MEMBER"/>
    <property type="match status" value="1"/>
</dbReference>
<protein>
    <recommendedName>
        <fullName evidence="9">RNA polymerase-associated protein RapA</fullName>
        <ecNumber evidence="9">3.6.4.-</ecNumber>
    </recommendedName>
    <alternativeName>
        <fullName evidence="9">ATP-dependent helicase HepA</fullName>
    </alternativeName>
</protein>
<dbReference type="Proteomes" id="UP000288259">
    <property type="component" value="Unassembled WGS sequence"/>
</dbReference>
<dbReference type="PROSITE" id="PS51192">
    <property type="entry name" value="HELICASE_ATP_BIND_1"/>
    <property type="match status" value="1"/>
</dbReference>
<dbReference type="Gene3D" id="2.30.30.140">
    <property type="match status" value="1"/>
</dbReference>
<evidence type="ECO:0000256" key="7">
    <source>
        <dbReference type="ARBA" id="ARBA00023159"/>
    </source>
</evidence>
<dbReference type="InterPro" id="IPR038718">
    <property type="entry name" value="SNF2-like_sf"/>
</dbReference>
<reference evidence="14" key="1">
    <citation type="journal article" date="2018" name="Front. Microbiol.">
        <title>Genome-Based Analysis Reveals the Taxonomy and Diversity of the Family Idiomarinaceae.</title>
        <authorList>
            <person name="Liu Y."/>
            <person name="Lai Q."/>
            <person name="Shao Z."/>
        </authorList>
    </citation>
    <scope>NUCLEOTIDE SEQUENCE [LARGE SCALE GENOMIC DNA]</scope>
    <source>
        <strain evidence="14">CVS-6</strain>
    </source>
</reference>
<dbReference type="Gene3D" id="2.30.30.930">
    <property type="match status" value="1"/>
</dbReference>
<dbReference type="GO" id="GO:0016817">
    <property type="term" value="F:hydrolase activity, acting on acid anhydrides"/>
    <property type="evidence" value="ECO:0007669"/>
    <property type="project" value="InterPro"/>
</dbReference>